<dbReference type="GO" id="GO:0005634">
    <property type="term" value="C:nucleus"/>
    <property type="evidence" value="ECO:0007669"/>
    <property type="project" value="TreeGrafter"/>
</dbReference>
<feature type="compositionally biased region" description="Basic and acidic residues" evidence="3">
    <location>
        <begin position="182"/>
        <end position="204"/>
    </location>
</feature>
<feature type="compositionally biased region" description="Basic and acidic residues" evidence="3">
    <location>
        <begin position="118"/>
        <end position="139"/>
    </location>
</feature>
<feature type="compositionally biased region" description="Low complexity" evidence="3">
    <location>
        <begin position="496"/>
        <end position="506"/>
    </location>
</feature>
<reference evidence="5" key="1">
    <citation type="submission" date="2011-08" db="EMBL/GenBank/DDBJ databases">
        <authorList>
            <person name="Rombauts S."/>
        </authorList>
    </citation>
    <scope>NUCLEOTIDE SEQUENCE</scope>
    <source>
        <strain evidence="5">London</strain>
    </source>
</reference>
<accession>T1KBQ7</accession>
<evidence type="ECO:0000256" key="2">
    <source>
        <dbReference type="ARBA" id="ARBA00022490"/>
    </source>
</evidence>
<dbReference type="GO" id="GO:0036464">
    <property type="term" value="C:cytoplasmic ribonucleoprotein granule"/>
    <property type="evidence" value="ECO:0007669"/>
    <property type="project" value="UniProtKB-ARBA"/>
</dbReference>
<evidence type="ECO:0000256" key="3">
    <source>
        <dbReference type="SAM" id="MobiDB-lite"/>
    </source>
</evidence>
<feature type="compositionally biased region" description="Polar residues" evidence="3">
    <location>
        <begin position="240"/>
        <end position="251"/>
    </location>
</feature>
<feature type="region of interest" description="Disordered" evidence="3">
    <location>
        <begin position="87"/>
        <end position="340"/>
    </location>
</feature>
<protein>
    <submittedName>
        <fullName evidence="4">Uncharacterized protein</fullName>
    </submittedName>
</protein>
<dbReference type="OMA" id="FDINEMF"/>
<dbReference type="EMBL" id="CAEY01001954">
    <property type="status" value="NOT_ANNOTATED_CDS"/>
    <property type="molecule type" value="Genomic_DNA"/>
</dbReference>
<dbReference type="KEGG" id="tut:107362644"/>
<dbReference type="AlphaFoldDB" id="T1KBQ7"/>
<dbReference type="EnsemblMetazoa" id="tetur08g04930.1">
    <property type="protein sequence ID" value="tetur08g04930.1"/>
    <property type="gene ID" value="tetur08g04930"/>
</dbReference>
<feature type="compositionally biased region" description="Polar residues" evidence="3">
    <location>
        <begin position="167"/>
        <end position="178"/>
    </location>
</feature>
<feature type="compositionally biased region" description="Basic and acidic residues" evidence="3">
    <location>
        <begin position="214"/>
        <end position="237"/>
    </location>
</feature>
<evidence type="ECO:0000313" key="5">
    <source>
        <dbReference type="Proteomes" id="UP000015104"/>
    </source>
</evidence>
<proteinExistence type="predicted"/>
<dbReference type="GO" id="GO:0003729">
    <property type="term" value="F:mRNA binding"/>
    <property type="evidence" value="ECO:0007669"/>
    <property type="project" value="TreeGrafter"/>
</dbReference>
<comment type="subcellular location">
    <subcellularLocation>
        <location evidence="1">Cytoplasm</location>
    </subcellularLocation>
</comment>
<dbReference type="GO" id="GO:0017148">
    <property type="term" value="P:negative regulation of translation"/>
    <property type="evidence" value="ECO:0007669"/>
    <property type="project" value="TreeGrafter"/>
</dbReference>
<dbReference type="Proteomes" id="UP000015104">
    <property type="component" value="Unassembled WGS sequence"/>
</dbReference>
<dbReference type="OrthoDB" id="6517030at2759"/>
<feature type="region of interest" description="Disordered" evidence="3">
    <location>
        <begin position="491"/>
        <end position="517"/>
    </location>
</feature>
<keyword evidence="5" id="KW-1185">Reference proteome</keyword>
<reference evidence="4" key="2">
    <citation type="submission" date="2015-06" db="UniProtKB">
        <authorList>
            <consortium name="EnsemblMetazoa"/>
        </authorList>
    </citation>
    <scope>IDENTIFICATION</scope>
</reference>
<dbReference type="HOGENOM" id="CLU_405633_0_0_1"/>
<dbReference type="STRING" id="32264.T1KBQ7"/>
<evidence type="ECO:0000256" key="1">
    <source>
        <dbReference type="ARBA" id="ARBA00004496"/>
    </source>
</evidence>
<dbReference type="Pfam" id="PF10477">
    <property type="entry name" value="EIF4E-T"/>
    <property type="match status" value="1"/>
</dbReference>
<sequence length="678" mass="77468">MSDVINGFIKAQKEDKMVHVNGSEANLSEETPIVKTKRFTYSKEELIEISKQPYCGKRPKFLDPDYVNKSGLWDPDLWMNYKNPSNKPIPSSLPSTRDHDLSAPGLTNKNIRGPPKRVNGESESSLRNRKDPRDRVKEESQDDIVLSPQRRSFGTGCHIVPVRNEQPVATGTQAQRSSVGKADNHAHQQDRREEQLLHRNDNVNRRIGSGRLLNQRDKSNLEWSKSRDREEEIENRRSNLRYTNGNSNNSGRYDYDRRSSMNNRRYGHHDRRDSRNHEEEEPEWFTGGPTSQHDTIELKGFEEEMPEDEVSKGRQNHHRPQNQHVEPESRGQGSLINNGDVKEHFENHNHYKSNGVEEHESGSKEIQDFDINEMFKFEGWKNIVSMSPENVTSIPGFTDPNVSGQNQNGGTSRFAQWFNVSRTETESPIDRLLQNVTFSSSYNAAPHDSRRSSVQEIERTLFNHNHLGNGSHRIDPTVLGLRNPETYNGHHHHNGGHINTNGTENGAHGHNDSPVNKGKDLLNLLQKANININDLMQQQSSLPTLPKFEHARSVEEIEAGLRSFPISGSNQHDGNQQDKNVEHSDFNRLLLKAMSRRGTQFVNPNSKAPVVIPLNVRPPIHLPGKPQFVNQNFVGPQFVNQNFVQPVVIPLNFTPTSVIRKFAEKDKDAIRKKTYRNR</sequence>
<name>T1KBQ7_TETUR</name>
<organism evidence="4 5">
    <name type="scientific">Tetranychus urticae</name>
    <name type="common">Two-spotted spider mite</name>
    <dbReference type="NCBI Taxonomy" id="32264"/>
    <lineage>
        <taxon>Eukaryota</taxon>
        <taxon>Metazoa</taxon>
        <taxon>Ecdysozoa</taxon>
        <taxon>Arthropoda</taxon>
        <taxon>Chelicerata</taxon>
        <taxon>Arachnida</taxon>
        <taxon>Acari</taxon>
        <taxon>Acariformes</taxon>
        <taxon>Trombidiformes</taxon>
        <taxon>Prostigmata</taxon>
        <taxon>Eleutherengona</taxon>
        <taxon>Raphignathae</taxon>
        <taxon>Tetranychoidea</taxon>
        <taxon>Tetranychidae</taxon>
        <taxon>Tetranychus</taxon>
    </lineage>
</organism>
<dbReference type="PANTHER" id="PTHR12269:SF1">
    <property type="entry name" value="EUKARYOTIC TRANSLATION INITIATION FACTOR 4E TRANSPORTER"/>
    <property type="match status" value="1"/>
</dbReference>
<dbReference type="InterPro" id="IPR018862">
    <property type="entry name" value="eIF4E-T"/>
</dbReference>
<keyword evidence="2" id="KW-0963">Cytoplasm</keyword>
<evidence type="ECO:0000313" key="4">
    <source>
        <dbReference type="EnsemblMetazoa" id="tetur08g04930.1"/>
    </source>
</evidence>
<dbReference type="PANTHER" id="PTHR12269">
    <property type="entry name" value="EUKARYOTIC TRANSLATION INITIATION FACTOR 4E TRANSPORTER"/>
    <property type="match status" value="1"/>
</dbReference>
<gene>
    <name evidence="4" type="primary">107362644</name>
</gene>